<dbReference type="Proteomes" id="UP000324351">
    <property type="component" value="Unassembled WGS sequence"/>
</dbReference>
<sequence>RHQVVEVGNLAGVNCRAAMRMVAALPAYLLARDYRWIVFTATSAVRGILQGFDAPLVELARADGSRVSG</sequence>
<dbReference type="Pfam" id="PF12261">
    <property type="entry name" value="T_hemolysin"/>
    <property type="match status" value="1"/>
</dbReference>
<accession>A0A5B1L2K2</accession>
<feature type="non-terminal residue" evidence="1">
    <location>
        <position position="1"/>
    </location>
</feature>
<dbReference type="EMBL" id="VUJW01000195">
    <property type="protein sequence ID" value="KAA1414774.1"/>
    <property type="molecule type" value="Genomic_DNA"/>
</dbReference>
<dbReference type="RefSeq" id="WP_188111464.1">
    <property type="nucleotide sequence ID" value="NZ_VUJW01000195.1"/>
</dbReference>
<reference evidence="1 2" key="1">
    <citation type="submission" date="2019-09" db="EMBL/GenBank/DDBJ databases">
        <title>Nocardioides panacisoli sp. nov., isolated from the soil of a ginseng field.</title>
        <authorList>
            <person name="Cho C."/>
        </authorList>
    </citation>
    <scope>NUCLEOTIDE SEQUENCE [LARGE SCALE GENOMIC DNA]</scope>
    <source>
        <strain evidence="1 2">BN140041</strain>
    </source>
</reference>
<feature type="non-terminal residue" evidence="1">
    <location>
        <position position="69"/>
    </location>
</feature>
<evidence type="ECO:0000313" key="2">
    <source>
        <dbReference type="Proteomes" id="UP000324351"/>
    </source>
</evidence>
<protein>
    <submittedName>
        <fullName evidence="1">Uncharacterized protein</fullName>
    </submittedName>
</protein>
<dbReference type="InterPro" id="IPR022050">
    <property type="entry name" value="T_hemolysin"/>
</dbReference>
<evidence type="ECO:0000313" key="1">
    <source>
        <dbReference type="EMBL" id="KAA1414774.1"/>
    </source>
</evidence>
<reference evidence="1 2" key="2">
    <citation type="submission" date="2019-09" db="EMBL/GenBank/DDBJ databases">
        <authorList>
            <person name="Jin C."/>
        </authorList>
    </citation>
    <scope>NUCLEOTIDE SEQUENCE [LARGE SCALE GENOMIC DNA]</scope>
    <source>
        <strain evidence="1 2">BN140041</strain>
    </source>
</reference>
<comment type="caution">
    <text evidence="1">The sequence shown here is derived from an EMBL/GenBank/DDBJ whole genome shotgun (WGS) entry which is preliminary data.</text>
</comment>
<organism evidence="1 2">
    <name type="scientific">Nocardioides antri</name>
    <dbReference type="NCBI Taxonomy" id="2607659"/>
    <lineage>
        <taxon>Bacteria</taxon>
        <taxon>Bacillati</taxon>
        <taxon>Actinomycetota</taxon>
        <taxon>Actinomycetes</taxon>
        <taxon>Propionibacteriales</taxon>
        <taxon>Nocardioidaceae</taxon>
        <taxon>Nocardioides</taxon>
    </lineage>
</organism>
<gene>
    <name evidence="1" type="ORF">F0U47_20820</name>
</gene>
<keyword evidence="2" id="KW-1185">Reference proteome</keyword>
<name>A0A5B1L2K2_9ACTN</name>
<proteinExistence type="predicted"/>
<dbReference type="AlphaFoldDB" id="A0A5B1L2K2"/>